<keyword evidence="4 7" id="KW-0812">Transmembrane</keyword>
<evidence type="ECO:0000256" key="1">
    <source>
        <dbReference type="ARBA" id="ARBA00004651"/>
    </source>
</evidence>
<keyword evidence="2" id="KW-0813">Transport</keyword>
<keyword evidence="6 8" id="KW-0472">Membrane</keyword>
<name>A0A543ATP4_9ACTN</name>
<sequence length="115" mass="11828">MAWVFLLVASMLEPAWATAIKQSDGLTKPWPSVLGLSGASISVLFLTFAMKDLPAGTAYAVFVGLGAVGVVAAGAVWLGESLTLPRLVFLSLILIGVIGLHFVDDGSSTTPSLAP</sequence>
<dbReference type="PANTHER" id="PTHR30561:SF0">
    <property type="entry name" value="GUANIDINIUM EXPORTER"/>
    <property type="match status" value="1"/>
</dbReference>
<evidence type="ECO:0000256" key="2">
    <source>
        <dbReference type="ARBA" id="ARBA00022448"/>
    </source>
</evidence>
<dbReference type="GO" id="GO:0022857">
    <property type="term" value="F:transmembrane transporter activity"/>
    <property type="evidence" value="ECO:0007669"/>
    <property type="project" value="InterPro"/>
</dbReference>
<evidence type="ECO:0000256" key="8">
    <source>
        <dbReference type="SAM" id="Phobius"/>
    </source>
</evidence>
<feature type="transmembrane region" description="Helical" evidence="8">
    <location>
        <begin position="57"/>
        <end position="78"/>
    </location>
</feature>
<reference evidence="9 10" key="1">
    <citation type="submission" date="2019-06" db="EMBL/GenBank/DDBJ databases">
        <title>Sequencing the genomes of 1000 actinobacteria strains.</title>
        <authorList>
            <person name="Klenk H.-P."/>
        </authorList>
    </citation>
    <scope>NUCLEOTIDE SEQUENCE [LARGE SCALE GENOMIC DNA]</scope>
    <source>
        <strain evidence="9 10">DSM 45928</strain>
    </source>
</reference>
<dbReference type="GO" id="GO:0005886">
    <property type="term" value="C:plasma membrane"/>
    <property type="evidence" value="ECO:0007669"/>
    <property type="project" value="UniProtKB-SubCell"/>
</dbReference>
<dbReference type="Pfam" id="PF00893">
    <property type="entry name" value="Multi_Drug_Res"/>
    <property type="match status" value="1"/>
</dbReference>
<evidence type="ECO:0000256" key="3">
    <source>
        <dbReference type="ARBA" id="ARBA00022475"/>
    </source>
</evidence>
<keyword evidence="3" id="KW-1003">Cell membrane</keyword>
<gene>
    <name evidence="9" type="ORF">FB566_1466</name>
</gene>
<evidence type="ECO:0000256" key="7">
    <source>
        <dbReference type="RuleBase" id="RU003942"/>
    </source>
</evidence>
<dbReference type="RefSeq" id="WP_142036612.1">
    <property type="nucleotide sequence ID" value="NZ_JBHTGS010000001.1"/>
</dbReference>
<dbReference type="Proteomes" id="UP000317043">
    <property type="component" value="Unassembled WGS sequence"/>
</dbReference>
<comment type="caution">
    <text evidence="9">The sequence shown here is derived from an EMBL/GenBank/DDBJ whole genome shotgun (WGS) entry which is preliminary data.</text>
</comment>
<accession>A0A543ATP4</accession>
<evidence type="ECO:0000313" key="10">
    <source>
        <dbReference type="Proteomes" id="UP000317043"/>
    </source>
</evidence>
<evidence type="ECO:0000256" key="5">
    <source>
        <dbReference type="ARBA" id="ARBA00022989"/>
    </source>
</evidence>
<keyword evidence="10" id="KW-1185">Reference proteome</keyword>
<feature type="transmembrane region" description="Helical" evidence="8">
    <location>
        <begin position="84"/>
        <end position="103"/>
    </location>
</feature>
<dbReference type="SUPFAM" id="SSF103481">
    <property type="entry name" value="Multidrug resistance efflux transporter EmrE"/>
    <property type="match status" value="1"/>
</dbReference>
<evidence type="ECO:0000256" key="4">
    <source>
        <dbReference type="ARBA" id="ARBA00022692"/>
    </source>
</evidence>
<comment type="subcellular location">
    <subcellularLocation>
        <location evidence="1 7">Cell membrane</location>
        <topology evidence="1 7">Multi-pass membrane protein</topology>
    </subcellularLocation>
</comment>
<proteinExistence type="inferred from homology"/>
<keyword evidence="5 8" id="KW-1133">Transmembrane helix</keyword>
<evidence type="ECO:0000256" key="6">
    <source>
        <dbReference type="ARBA" id="ARBA00023136"/>
    </source>
</evidence>
<comment type="similarity">
    <text evidence="7">Belongs to the drug/metabolite transporter (DMT) superfamily. Small multidrug resistance (SMR) (TC 2.A.7.1) family.</text>
</comment>
<protein>
    <submittedName>
        <fullName evidence="9">Quaternary ammonium compound-resistance protein SugE</fullName>
    </submittedName>
</protein>
<organism evidence="9 10">
    <name type="scientific">Stackebrandtia endophytica</name>
    <dbReference type="NCBI Taxonomy" id="1496996"/>
    <lineage>
        <taxon>Bacteria</taxon>
        <taxon>Bacillati</taxon>
        <taxon>Actinomycetota</taxon>
        <taxon>Actinomycetes</taxon>
        <taxon>Glycomycetales</taxon>
        <taxon>Glycomycetaceae</taxon>
        <taxon>Stackebrandtia</taxon>
    </lineage>
</organism>
<dbReference type="AlphaFoldDB" id="A0A543ATP4"/>
<dbReference type="InParanoid" id="A0A543ATP4"/>
<evidence type="ECO:0000313" key="9">
    <source>
        <dbReference type="EMBL" id="TQL75948.1"/>
    </source>
</evidence>
<dbReference type="OrthoDB" id="21828at2"/>
<dbReference type="FunFam" id="1.10.3730.20:FF:000001">
    <property type="entry name" value="Quaternary ammonium compound resistance transporter SugE"/>
    <property type="match status" value="1"/>
</dbReference>
<dbReference type="InterPro" id="IPR037185">
    <property type="entry name" value="EmrE-like"/>
</dbReference>
<dbReference type="EMBL" id="VFOW01000001">
    <property type="protein sequence ID" value="TQL75948.1"/>
    <property type="molecule type" value="Genomic_DNA"/>
</dbReference>
<dbReference type="Gene3D" id="1.10.3730.20">
    <property type="match status" value="1"/>
</dbReference>
<dbReference type="PANTHER" id="PTHR30561">
    <property type="entry name" value="SMR FAMILY PROTON-DEPENDENT DRUG EFFLUX TRANSPORTER SUGE"/>
    <property type="match status" value="1"/>
</dbReference>
<dbReference type="InterPro" id="IPR045324">
    <property type="entry name" value="Small_multidrug_res"/>
</dbReference>
<dbReference type="InterPro" id="IPR000390">
    <property type="entry name" value="Small_drug/metabolite_transptr"/>
</dbReference>